<dbReference type="CDD" id="cd00118">
    <property type="entry name" value="LysM"/>
    <property type="match status" value="1"/>
</dbReference>
<dbReference type="PANTHER" id="PTHR34700:SF4">
    <property type="entry name" value="PHAGE-LIKE ELEMENT PBSX PROTEIN XKDP"/>
    <property type="match status" value="1"/>
</dbReference>
<dbReference type="SMART" id="SM00257">
    <property type="entry name" value="LysM"/>
    <property type="match status" value="1"/>
</dbReference>
<sequence length="227" mass="24412">METPQASESTVRSEFRNRGVRSVTAAAVLLAAGALNLAAEGPAEARSARTWDLLAGCESGGNWHTDTGNGFSGGLQIAHPTWRSNGGGAYASRAARATRQQQIQVAERVLARQGWRAWPACSASLGLRSTASRDTTPHTAAPPRKAAETAPEPLRHSRSRKSRDDAGRHRKTTESIVVNSGDTVSGIAYAHGMNWQDFYRQNRQEIGTDPNLIFPGMRLTVRHTGTG</sequence>
<feature type="region of interest" description="Disordered" evidence="3">
    <location>
        <begin position="128"/>
        <end position="174"/>
    </location>
</feature>
<dbReference type="Pfam" id="PF06737">
    <property type="entry name" value="Transglycosylas"/>
    <property type="match status" value="1"/>
</dbReference>
<dbReference type="GO" id="GO:0016787">
    <property type="term" value="F:hydrolase activity"/>
    <property type="evidence" value="ECO:0007669"/>
    <property type="project" value="UniProtKB-KW"/>
</dbReference>
<feature type="domain" description="LysM" evidence="4">
    <location>
        <begin position="174"/>
        <end position="221"/>
    </location>
</feature>
<evidence type="ECO:0000313" key="5">
    <source>
        <dbReference type="EMBL" id="TBO54584.1"/>
    </source>
</evidence>
<dbReference type="InterPro" id="IPR036779">
    <property type="entry name" value="LysM_dom_sf"/>
</dbReference>
<feature type="compositionally biased region" description="Polar residues" evidence="3">
    <location>
        <begin position="128"/>
        <end position="138"/>
    </location>
</feature>
<accession>A0A4Q9HIX5</accession>
<dbReference type="RefSeq" id="WP_131126590.1">
    <property type="nucleotide sequence ID" value="NZ_SIXH01000800.1"/>
</dbReference>
<dbReference type="PROSITE" id="PS51782">
    <property type="entry name" value="LYSM"/>
    <property type="match status" value="1"/>
</dbReference>
<keyword evidence="6" id="KW-1185">Reference proteome</keyword>
<dbReference type="InterPro" id="IPR010618">
    <property type="entry name" value="RPF"/>
</dbReference>
<proteinExistence type="inferred from homology"/>
<name>A0A4Q9HIX5_STRKA</name>
<dbReference type="Gene3D" id="3.10.350.10">
    <property type="entry name" value="LysM domain"/>
    <property type="match status" value="1"/>
</dbReference>
<dbReference type="Proteomes" id="UP000292452">
    <property type="component" value="Unassembled WGS sequence"/>
</dbReference>
<evidence type="ECO:0000313" key="6">
    <source>
        <dbReference type="Proteomes" id="UP000292452"/>
    </source>
</evidence>
<dbReference type="SUPFAM" id="SSF54106">
    <property type="entry name" value="LysM domain"/>
    <property type="match status" value="1"/>
</dbReference>
<evidence type="ECO:0000256" key="2">
    <source>
        <dbReference type="ARBA" id="ARBA00022801"/>
    </source>
</evidence>
<gene>
    <name evidence="5" type="ORF">EYS09_37760</name>
</gene>
<dbReference type="InterPro" id="IPR052196">
    <property type="entry name" value="Bact_Kbp"/>
</dbReference>
<keyword evidence="2" id="KW-0378">Hydrolase</keyword>
<evidence type="ECO:0000256" key="3">
    <source>
        <dbReference type="SAM" id="MobiDB-lite"/>
    </source>
</evidence>
<dbReference type="InterPro" id="IPR023346">
    <property type="entry name" value="Lysozyme-like_dom_sf"/>
</dbReference>
<protein>
    <submittedName>
        <fullName evidence="5">LysM peptidoglycan-binding domain-containing protein</fullName>
    </submittedName>
</protein>
<dbReference type="AlphaFoldDB" id="A0A4Q9HIX5"/>
<dbReference type="SUPFAM" id="SSF53955">
    <property type="entry name" value="Lysozyme-like"/>
    <property type="match status" value="1"/>
</dbReference>
<evidence type="ECO:0000259" key="4">
    <source>
        <dbReference type="PROSITE" id="PS51782"/>
    </source>
</evidence>
<dbReference type="EMBL" id="SIXH01000800">
    <property type="protein sequence ID" value="TBO54584.1"/>
    <property type="molecule type" value="Genomic_DNA"/>
</dbReference>
<comment type="similarity">
    <text evidence="1">Belongs to the transglycosylase family. Rpf subfamily.</text>
</comment>
<dbReference type="PANTHER" id="PTHR34700">
    <property type="entry name" value="POTASSIUM BINDING PROTEIN KBP"/>
    <property type="match status" value="1"/>
</dbReference>
<dbReference type="Gene3D" id="1.10.530.10">
    <property type="match status" value="1"/>
</dbReference>
<comment type="caution">
    <text evidence="5">The sequence shown here is derived from an EMBL/GenBank/DDBJ whole genome shotgun (WGS) entry which is preliminary data.</text>
</comment>
<organism evidence="5 6">
    <name type="scientific">Streptomyces kasugaensis</name>
    <dbReference type="NCBI Taxonomy" id="1946"/>
    <lineage>
        <taxon>Bacteria</taxon>
        <taxon>Bacillati</taxon>
        <taxon>Actinomycetota</taxon>
        <taxon>Actinomycetes</taxon>
        <taxon>Kitasatosporales</taxon>
        <taxon>Streptomycetaceae</taxon>
        <taxon>Streptomyces</taxon>
    </lineage>
</organism>
<reference evidence="5 6" key="1">
    <citation type="submission" date="2019-02" db="EMBL/GenBank/DDBJ databases">
        <title>Draft Genome Sequence of Streptomyces sp. AM-2504, identified by 16S rRNA comparative analysis as a Streptomyces Kasugaensis strain.</title>
        <authorList>
            <person name="Napolioni V."/>
            <person name="Giuliodori A.M."/>
            <person name="Spurio R."/>
            <person name="Fabbretti A."/>
        </authorList>
    </citation>
    <scope>NUCLEOTIDE SEQUENCE [LARGE SCALE GENOMIC DNA]</scope>
    <source>
        <strain evidence="5 6">AM-2504</strain>
    </source>
</reference>
<dbReference type="InterPro" id="IPR018392">
    <property type="entry name" value="LysM"/>
</dbReference>
<dbReference type="Pfam" id="PF01476">
    <property type="entry name" value="LysM"/>
    <property type="match status" value="1"/>
</dbReference>
<evidence type="ECO:0000256" key="1">
    <source>
        <dbReference type="ARBA" id="ARBA00010830"/>
    </source>
</evidence>
<dbReference type="CDD" id="cd13925">
    <property type="entry name" value="RPF"/>
    <property type="match status" value="1"/>
</dbReference>